<dbReference type="AlphaFoldDB" id="A0A6M5Y7W7"/>
<feature type="domain" description="FecR protein" evidence="2">
    <location>
        <begin position="149"/>
        <end position="241"/>
    </location>
</feature>
<evidence type="ECO:0000313" key="5">
    <source>
        <dbReference type="Proteomes" id="UP000502756"/>
    </source>
</evidence>
<keyword evidence="1" id="KW-0812">Transmembrane</keyword>
<dbReference type="Pfam" id="PF04773">
    <property type="entry name" value="FecR"/>
    <property type="match status" value="1"/>
</dbReference>
<protein>
    <submittedName>
        <fullName evidence="4">DUF4974 domain-containing protein</fullName>
    </submittedName>
</protein>
<dbReference type="InterPro" id="IPR012373">
    <property type="entry name" value="Ferrdict_sens_TM"/>
</dbReference>
<dbReference type="GO" id="GO:0016989">
    <property type="term" value="F:sigma factor antagonist activity"/>
    <property type="evidence" value="ECO:0007669"/>
    <property type="project" value="TreeGrafter"/>
</dbReference>
<evidence type="ECO:0000259" key="3">
    <source>
        <dbReference type="Pfam" id="PF16344"/>
    </source>
</evidence>
<proteinExistence type="predicted"/>
<feature type="transmembrane region" description="Helical" evidence="1">
    <location>
        <begin position="105"/>
        <end position="123"/>
    </location>
</feature>
<dbReference type="Proteomes" id="UP000502756">
    <property type="component" value="Chromosome"/>
</dbReference>
<accession>A0A6M5Y7W7</accession>
<keyword evidence="1" id="KW-1133">Transmembrane helix</keyword>
<keyword evidence="5" id="KW-1185">Reference proteome</keyword>
<evidence type="ECO:0000256" key="1">
    <source>
        <dbReference type="SAM" id="Phobius"/>
    </source>
</evidence>
<dbReference type="Pfam" id="PF16344">
    <property type="entry name" value="FecR_C"/>
    <property type="match status" value="1"/>
</dbReference>
<dbReference type="Gene3D" id="3.55.50.30">
    <property type="match status" value="1"/>
</dbReference>
<dbReference type="KEGG" id="stae:HNV11_11750"/>
<organism evidence="4 5">
    <name type="scientific">Spirosoma taeanense</name>
    <dbReference type="NCBI Taxonomy" id="2735870"/>
    <lineage>
        <taxon>Bacteria</taxon>
        <taxon>Pseudomonadati</taxon>
        <taxon>Bacteroidota</taxon>
        <taxon>Cytophagia</taxon>
        <taxon>Cytophagales</taxon>
        <taxon>Cytophagaceae</taxon>
        <taxon>Spirosoma</taxon>
    </lineage>
</organism>
<dbReference type="RefSeq" id="WP_171739844.1">
    <property type="nucleotide sequence ID" value="NZ_CP053435.1"/>
</dbReference>
<dbReference type="Gene3D" id="2.60.120.1440">
    <property type="match status" value="1"/>
</dbReference>
<dbReference type="PIRSF" id="PIRSF018266">
    <property type="entry name" value="FecR"/>
    <property type="match status" value="1"/>
</dbReference>
<keyword evidence="1" id="KW-0472">Membrane</keyword>
<dbReference type="PANTHER" id="PTHR30273">
    <property type="entry name" value="PERIPLASMIC SIGNAL SENSOR AND SIGMA FACTOR ACTIVATOR FECR-RELATED"/>
    <property type="match status" value="1"/>
</dbReference>
<name>A0A6M5Y7W7_9BACT</name>
<dbReference type="PANTHER" id="PTHR30273:SF2">
    <property type="entry name" value="PROTEIN FECR"/>
    <property type="match status" value="1"/>
</dbReference>
<feature type="domain" description="Protein FecR C-terminal" evidence="3">
    <location>
        <begin position="300"/>
        <end position="366"/>
    </location>
</feature>
<reference evidence="4 5" key="1">
    <citation type="submission" date="2020-05" db="EMBL/GenBank/DDBJ databases">
        <title>Genome sequencing of Spirosoma sp. TS118.</title>
        <authorList>
            <person name="Lee J.-H."/>
            <person name="Jeong S."/>
            <person name="Zhao L."/>
            <person name="Jung J.-H."/>
            <person name="Kim M.-K."/>
            <person name="Lim S."/>
        </authorList>
    </citation>
    <scope>NUCLEOTIDE SEQUENCE [LARGE SCALE GENOMIC DNA]</scope>
    <source>
        <strain evidence="4 5">TS118</strain>
    </source>
</reference>
<dbReference type="InterPro" id="IPR006860">
    <property type="entry name" value="FecR"/>
</dbReference>
<dbReference type="EMBL" id="CP053435">
    <property type="protein sequence ID" value="QJW89999.1"/>
    <property type="molecule type" value="Genomic_DNA"/>
</dbReference>
<evidence type="ECO:0000313" key="4">
    <source>
        <dbReference type="EMBL" id="QJW89999.1"/>
    </source>
</evidence>
<gene>
    <name evidence="4" type="ORF">HNV11_11750</name>
</gene>
<dbReference type="InterPro" id="IPR032508">
    <property type="entry name" value="FecR_C"/>
</dbReference>
<evidence type="ECO:0000259" key="2">
    <source>
        <dbReference type="Pfam" id="PF04773"/>
    </source>
</evidence>
<sequence>MQDNRHFEPEDLATDPSFQRWQLHDDPVEASIWQEWLVQNPDRKESIEKASVLLNSIRVGYAEEPEGNRTVSDREVQEEIHRLYQSIDAPRVLSVKWFQRTPVRYGMAASVLVILGLFGWYLLHPFRAQTEVTYGELVAQAHNPLKEVINTSASPLVVNLPDKSTILLYPRSRVSYSSHFSGVRREVYLLGEAFFEVSKNPLKPFYVYADGLVTKVLGTSFLVQTNERAGQVKVIVKTGKVSVFARNQMPSPEQKEDYKLGGTVLTPNQQVVFSAEETRLVKSVVQDPALLKKSIQKESFNFKRTPITNVFATLEQAYSIKIIYDEELMKNCYLTATLYDEPLFEKLDLICRTINADYEQLDGYIVINSPGCN</sequence>